<sequence>MKLFAVFVCTLLSYCCVAQHYNNFKVSVYCRAYEVRQMGDTNNYLKPLWNEISRQLKVDKVYLETHRDLIVVNQDTLNIAKKFFKDRGIEVAGGITLTISEPNRFQTFCYSNPDDRKWVKHLSEYTAKNFDEFILDDFFFTNCKDDGAIKDKGDKSWTQYRLNLMTEAAKSLIVDPAKAVNPKVKVVVKYPNWYEHFAGMGFNLETEPKIFDGIYTGTETRDAVTSAQHLQPYLGYNIIRYYENIAPGKNGGGWVDPFGSSYADRYAEQLWITLFAKALEQTLFDFRSITRPIAATDRAAWQGQHTSFDYDEMMQPVNYNSGIPARPTTIARFAGYAFEKADKFLGQLGNPVGIKSYKPYHSVGEDFLQNFLGMAGLPMDMQPAFPAADSIVLLTEEAKFDNTIVDKIKKQLTDGKTVVITSGLLKNIQDKLNDIVELRYTDRKAIVQDYSAGTLRLVHADKPVLIPQIQYITNDSWEIVSGISGDNGWPILHSADYSKGHLYVLTIPDNFSDLYNLPVEALNKIRQVLGGQLNVQIEGPAKISLYVYDNNTFIVESFLDTETTVKAVTPTSFNTITDINSGAVINGELRKPGFSYIDRSVGVKNVYTFTLKPHSFRVFKMQQ</sequence>
<evidence type="ECO:0000313" key="3">
    <source>
        <dbReference type="Proteomes" id="UP000199031"/>
    </source>
</evidence>
<protein>
    <recommendedName>
        <fullName evidence="4">Beta-galactosidase trimerisation domain-containing protein</fullName>
    </recommendedName>
</protein>
<evidence type="ECO:0000313" key="2">
    <source>
        <dbReference type="EMBL" id="SFQ42062.1"/>
    </source>
</evidence>
<evidence type="ECO:0000256" key="1">
    <source>
        <dbReference type="SAM" id="SignalP"/>
    </source>
</evidence>
<dbReference type="OrthoDB" id="8730636at2"/>
<evidence type="ECO:0008006" key="4">
    <source>
        <dbReference type="Google" id="ProtNLM"/>
    </source>
</evidence>
<dbReference type="AlphaFoldDB" id="A0A1I5YCY9"/>
<dbReference type="Proteomes" id="UP000199031">
    <property type="component" value="Unassembled WGS sequence"/>
</dbReference>
<accession>A0A1I5YCY9</accession>
<gene>
    <name evidence="2" type="ORF">SAMN05444277_111119</name>
</gene>
<dbReference type="RefSeq" id="WP_090661113.1">
    <property type="nucleotide sequence ID" value="NZ_FOXQ01000011.1"/>
</dbReference>
<dbReference type="EMBL" id="FOXQ01000011">
    <property type="protein sequence ID" value="SFQ42062.1"/>
    <property type="molecule type" value="Genomic_DNA"/>
</dbReference>
<name>A0A1I5YCY9_9BACT</name>
<proteinExistence type="predicted"/>
<organism evidence="2 3">
    <name type="scientific">Parafilimonas terrae</name>
    <dbReference type="NCBI Taxonomy" id="1465490"/>
    <lineage>
        <taxon>Bacteria</taxon>
        <taxon>Pseudomonadati</taxon>
        <taxon>Bacteroidota</taxon>
        <taxon>Chitinophagia</taxon>
        <taxon>Chitinophagales</taxon>
        <taxon>Chitinophagaceae</taxon>
        <taxon>Parafilimonas</taxon>
    </lineage>
</organism>
<reference evidence="2 3" key="1">
    <citation type="submission" date="2016-10" db="EMBL/GenBank/DDBJ databases">
        <authorList>
            <person name="de Groot N.N."/>
        </authorList>
    </citation>
    <scope>NUCLEOTIDE SEQUENCE [LARGE SCALE GENOMIC DNA]</scope>
    <source>
        <strain evidence="2 3">DSM 28286</strain>
    </source>
</reference>
<keyword evidence="1" id="KW-0732">Signal</keyword>
<feature type="signal peptide" evidence="1">
    <location>
        <begin position="1"/>
        <end position="20"/>
    </location>
</feature>
<dbReference type="STRING" id="1465490.SAMN05444277_111119"/>
<keyword evidence="3" id="KW-1185">Reference proteome</keyword>
<feature type="chain" id="PRO_5011561621" description="Beta-galactosidase trimerisation domain-containing protein" evidence="1">
    <location>
        <begin position="21"/>
        <end position="623"/>
    </location>
</feature>